<evidence type="ECO:0000313" key="2">
    <source>
        <dbReference type="Proteomes" id="UP000465361"/>
    </source>
</evidence>
<proteinExistence type="predicted"/>
<keyword evidence="2" id="KW-1185">Reference proteome</keyword>
<gene>
    <name evidence="1" type="ORF">MBOT_05790</name>
</gene>
<sequence>MRVLAAGLVQLGTDCETISAGLAAHTAGPVVAASAWQSNVGAVNLAAAAARTNLGAIATRIADRGRHYGAAGAAYPTTDQDNAVMLRELVR</sequence>
<dbReference type="AlphaFoldDB" id="A0A7I9XTB9"/>
<dbReference type="RefSeq" id="WP_163754040.1">
    <property type="nucleotide sequence ID" value="NZ_BLKW01000002.1"/>
</dbReference>
<evidence type="ECO:0000313" key="1">
    <source>
        <dbReference type="EMBL" id="GFG73214.1"/>
    </source>
</evidence>
<dbReference type="Proteomes" id="UP000465361">
    <property type="component" value="Unassembled WGS sequence"/>
</dbReference>
<comment type="caution">
    <text evidence="1">The sequence shown here is derived from an EMBL/GenBank/DDBJ whole genome shotgun (WGS) entry which is preliminary data.</text>
</comment>
<accession>A0A7I9XTB9</accession>
<protein>
    <recommendedName>
        <fullName evidence="3">PE family protein</fullName>
    </recommendedName>
</protein>
<organism evidence="1 2">
    <name type="scientific">Mycobacterium botniense</name>
    <dbReference type="NCBI Taxonomy" id="84962"/>
    <lineage>
        <taxon>Bacteria</taxon>
        <taxon>Bacillati</taxon>
        <taxon>Actinomycetota</taxon>
        <taxon>Actinomycetes</taxon>
        <taxon>Mycobacteriales</taxon>
        <taxon>Mycobacteriaceae</taxon>
        <taxon>Mycobacterium</taxon>
    </lineage>
</organism>
<dbReference type="EMBL" id="BLKW01000002">
    <property type="protein sequence ID" value="GFG73214.1"/>
    <property type="molecule type" value="Genomic_DNA"/>
</dbReference>
<name>A0A7I9XTB9_9MYCO</name>
<reference evidence="1 2" key="1">
    <citation type="journal article" date="2019" name="Emerg. Microbes Infect.">
        <title>Comprehensive subspecies identification of 175 nontuberculous mycobacteria species based on 7547 genomic profiles.</title>
        <authorList>
            <person name="Matsumoto Y."/>
            <person name="Kinjo T."/>
            <person name="Motooka D."/>
            <person name="Nabeya D."/>
            <person name="Jung N."/>
            <person name="Uechi K."/>
            <person name="Horii T."/>
            <person name="Iida T."/>
            <person name="Fujita J."/>
            <person name="Nakamura S."/>
        </authorList>
    </citation>
    <scope>NUCLEOTIDE SEQUENCE [LARGE SCALE GENOMIC DNA]</scope>
    <source>
        <strain evidence="1 2">JCM 17322</strain>
    </source>
</reference>
<evidence type="ECO:0008006" key="3">
    <source>
        <dbReference type="Google" id="ProtNLM"/>
    </source>
</evidence>